<reference evidence="1 3" key="1">
    <citation type="journal article" date="2020" name="Stud. Mycol.">
        <title>101 Dothideomycetes genomes: a test case for predicting lifestyles and emergence of pathogens.</title>
        <authorList>
            <person name="Haridas S."/>
            <person name="Albert R."/>
            <person name="Binder M."/>
            <person name="Bloem J."/>
            <person name="Labutti K."/>
            <person name="Salamov A."/>
            <person name="Andreopoulos B."/>
            <person name="Baker S."/>
            <person name="Barry K."/>
            <person name="Bills G."/>
            <person name="Bluhm B."/>
            <person name="Cannon C."/>
            <person name="Castanera R."/>
            <person name="Culley D."/>
            <person name="Daum C."/>
            <person name="Ezra D."/>
            <person name="Gonzalez J."/>
            <person name="Henrissat B."/>
            <person name="Kuo A."/>
            <person name="Liang C."/>
            <person name="Lipzen A."/>
            <person name="Lutzoni F."/>
            <person name="Magnuson J."/>
            <person name="Mondo S."/>
            <person name="Nolan M."/>
            <person name="Ohm R."/>
            <person name="Pangilinan J."/>
            <person name="Park H.-J."/>
            <person name="Ramirez L."/>
            <person name="Alfaro M."/>
            <person name="Sun H."/>
            <person name="Tritt A."/>
            <person name="Yoshinaga Y."/>
            <person name="Zwiers L.-H."/>
            <person name="Turgeon B."/>
            <person name="Goodwin S."/>
            <person name="Spatafora J."/>
            <person name="Crous P."/>
            <person name="Grigoriev I."/>
        </authorList>
    </citation>
    <scope>NUCLEOTIDE SEQUENCE</scope>
    <source>
        <strain evidence="1 3">CBS 304.34</strain>
    </source>
</reference>
<name>A0A6A6YDJ2_9PEZI</name>
<dbReference type="AlphaFoldDB" id="A0A6A6YDJ2"/>
<evidence type="ECO:0000313" key="2">
    <source>
        <dbReference type="Proteomes" id="UP000504636"/>
    </source>
</evidence>
<evidence type="ECO:0000313" key="3">
    <source>
        <dbReference type="RefSeq" id="XP_033572881.1"/>
    </source>
</evidence>
<sequence>MSSSPSFDAFCAYESCSQQGIILCNCNNAPEYDTQRPPASIPAWCYDHCGTAMLHVLQSPHYAECMVRRDRKLISAIGTAIKRWYLTYAESLINLLVHNVTTTCGTINVSCTRKALGEVCALPSNLEEWEKEAVLAFDQSDLSLALTREILRLFEGDVSPIKDVKVLSAESPETPLKTVLHLPNNTTFRNDNMGHVMWVIQTKADEKWVLELTGAQYGIRGVTFPRNYFLWKVCITEHFAERPAEKEWECLVEAASDGDKLRAFHRDAGRHFFEIVKAYLKEHPEFVYLENGAFEHSLLDSTARVRHGMAQFVANRYGTNA</sequence>
<keyword evidence="2" id="KW-1185">Reference proteome</keyword>
<proteinExistence type="predicted"/>
<dbReference type="Proteomes" id="UP000504636">
    <property type="component" value="Unplaced"/>
</dbReference>
<dbReference type="EMBL" id="MU003708">
    <property type="protein sequence ID" value="KAF2805917.1"/>
    <property type="molecule type" value="Genomic_DNA"/>
</dbReference>
<protein>
    <submittedName>
        <fullName evidence="1 3">Uncharacterized protein</fullName>
    </submittedName>
</protein>
<dbReference type="OrthoDB" id="432970at2759"/>
<reference evidence="3" key="2">
    <citation type="submission" date="2020-04" db="EMBL/GenBank/DDBJ databases">
        <authorList>
            <consortium name="NCBI Genome Project"/>
        </authorList>
    </citation>
    <scope>NUCLEOTIDE SEQUENCE</scope>
    <source>
        <strain evidence="3">CBS 304.34</strain>
    </source>
</reference>
<dbReference type="GeneID" id="54463194"/>
<evidence type="ECO:0000313" key="1">
    <source>
        <dbReference type="EMBL" id="KAF2805917.1"/>
    </source>
</evidence>
<accession>A0A6A6YDJ2</accession>
<gene>
    <name evidence="1 3" type="ORF">BDZ99DRAFT_479938</name>
</gene>
<dbReference type="RefSeq" id="XP_033572881.1">
    <property type="nucleotide sequence ID" value="XM_033722301.1"/>
</dbReference>
<reference evidence="3" key="3">
    <citation type="submission" date="2025-04" db="UniProtKB">
        <authorList>
            <consortium name="RefSeq"/>
        </authorList>
    </citation>
    <scope>IDENTIFICATION</scope>
    <source>
        <strain evidence="3">CBS 304.34</strain>
    </source>
</reference>
<organism evidence="1">
    <name type="scientific">Mytilinidion resinicola</name>
    <dbReference type="NCBI Taxonomy" id="574789"/>
    <lineage>
        <taxon>Eukaryota</taxon>
        <taxon>Fungi</taxon>
        <taxon>Dikarya</taxon>
        <taxon>Ascomycota</taxon>
        <taxon>Pezizomycotina</taxon>
        <taxon>Dothideomycetes</taxon>
        <taxon>Pleosporomycetidae</taxon>
        <taxon>Mytilinidiales</taxon>
        <taxon>Mytilinidiaceae</taxon>
        <taxon>Mytilinidion</taxon>
    </lineage>
</organism>